<sequence>MYTLTTYLFWILLLLFILFYSYSGHVATGLVKTEEGFSGSQLIDTDSIYKIISTERLDDSDKYADVPDSGQAIQFINKKDNLFIVNPITNRPFYINNNSITIKVLLIEENIFPDKSFVATVSAKCKHCQVISDWKLYFTEINDKNDK</sequence>
<dbReference type="AlphaFoldDB" id="A0A6C0DQW4"/>
<proteinExistence type="predicted"/>
<reference evidence="1" key="1">
    <citation type="journal article" date="2020" name="Nature">
        <title>Giant virus diversity and host interactions through global metagenomics.</title>
        <authorList>
            <person name="Schulz F."/>
            <person name="Roux S."/>
            <person name="Paez-Espino D."/>
            <person name="Jungbluth S."/>
            <person name="Walsh D.A."/>
            <person name="Denef V.J."/>
            <person name="McMahon K.D."/>
            <person name="Konstantinidis K.T."/>
            <person name="Eloe-Fadrosh E.A."/>
            <person name="Kyrpides N.C."/>
            <person name="Woyke T."/>
        </authorList>
    </citation>
    <scope>NUCLEOTIDE SEQUENCE</scope>
    <source>
        <strain evidence="1">GVMAG-M-3300023174-49</strain>
    </source>
</reference>
<organism evidence="1">
    <name type="scientific">viral metagenome</name>
    <dbReference type="NCBI Taxonomy" id="1070528"/>
    <lineage>
        <taxon>unclassified sequences</taxon>
        <taxon>metagenomes</taxon>
        <taxon>organismal metagenomes</taxon>
    </lineage>
</organism>
<accession>A0A6C0DQW4</accession>
<protein>
    <submittedName>
        <fullName evidence="1">Uncharacterized protein</fullName>
    </submittedName>
</protein>
<evidence type="ECO:0000313" key="1">
    <source>
        <dbReference type="EMBL" id="QHT19017.1"/>
    </source>
</evidence>
<dbReference type="EMBL" id="MN739661">
    <property type="protein sequence ID" value="QHT19017.1"/>
    <property type="molecule type" value="Genomic_DNA"/>
</dbReference>
<name>A0A6C0DQW4_9ZZZZ</name>